<protein>
    <submittedName>
        <fullName evidence="1">Uncharacterized protein</fullName>
    </submittedName>
</protein>
<dbReference type="Proteomes" id="UP000298073">
    <property type="component" value="Unassembled WGS sequence"/>
</dbReference>
<organism evidence="1 2">
    <name type="scientific">Bacteroides acidifaciens</name>
    <dbReference type="NCBI Taxonomy" id="85831"/>
    <lineage>
        <taxon>Bacteria</taxon>
        <taxon>Pseudomonadati</taxon>
        <taxon>Bacteroidota</taxon>
        <taxon>Bacteroidia</taxon>
        <taxon>Bacteroidales</taxon>
        <taxon>Bacteroidaceae</taxon>
        <taxon>Bacteroides</taxon>
    </lineage>
</organism>
<gene>
    <name evidence="1" type="ORF">E4T97_03125</name>
</gene>
<dbReference type="EMBL" id="SPPV01000004">
    <property type="protein sequence ID" value="TFU51832.1"/>
    <property type="molecule type" value="Genomic_DNA"/>
</dbReference>
<evidence type="ECO:0000313" key="2">
    <source>
        <dbReference type="Proteomes" id="UP000298073"/>
    </source>
</evidence>
<reference evidence="1 2" key="1">
    <citation type="submission" date="2019-03" db="EMBL/GenBank/DDBJ databases">
        <title>Diversity of the mouse oral microbiome.</title>
        <authorList>
            <person name="Joseph S."/>
            <person name="Aduse-Opoku J."/>
            <person name="Curtis M."/>
            <person name="Wade W."/>
            <person name="Hashim A."/>
        </authorList>
    </citation>
    <scope>NUCLEOTIDE SEQUENCE [LARGE SCALE GENOMIC DNA]</scope>
    <source>
        <strain evidence="1 2">P2318</strain>
    </source>
</reference>
<evidence type="ECO:0000313" key="1">
    <source>
        <dbReference type="EMBL" id="TFU51832.1"/>
    </source>
</evidence>
<dbReference type="OrthoDB" id="9998991at2"/>
<dbReference type="RefSeq" id="WP_135035647.1">
    <property type="nucleotide sequence ID" value="NZ_CAMUAT010000067.1"/>
</dbReference>
<name>A0A7K3MNH7_9BACE</name>
<accession>A0A7K3MNH7</accession>
<comment type="caution">
    <text evidence="1">The sequence shown here is derived from an EMBL/GenBank/DDBJ whole genome shotgun (WGS) entry which is preliminary data.</text>
</comment>
<proteinExistence type="predicted"/>
<dbReference type="AlphaFoldDB" id="A0A7K3MNH7"/>
<sequence>MMIGIGYMLQVIEIKEKVSVDLFYNNHYYIAYINKSNTFSPPADRVIEVDTNEKQKLFFKIVAVVEETSLIRMELTSETDKEIIHEAFDGNTKLSGYIYVDAIKLWDLIFS</sequence>